<name>A0ABS2Q2Z1_9BACL</name>
<evidence type="ECO:0000313" key="2">
    <source>
        <dbReference type="Proteomes" id="UP000808914"/>
    </source>
</evidence>
<evidence type="ECO:0000313" key="1">
    <source>
        <dbReference type="EMBL" id="MBM7646668.1"/>
    </source>
</evidence>
<gene>
    <name evidence="1" type="ORF">JOD45_002901</name>
</gene>
<accession>A0ABS2Q2Z1</accession>
<proteinExistence type="predicted"/>
<reference evidence="1 2" key="1">
    <citation type="submission" date="2021-01" db="EMBL/GenBank/DDBJ databases">
        <title>Genomic Encyclopedia of Type Strains, Phase IV (KMG-IV): sequencing the most valuable type-strain genomes for metagenomic binning, comparative biology and taxonomic classification.</title>
        <authorList>
            <person name="Goeker M."/>
        </authorList>
    </citation>
    <scope>NUCLEOTIDE SEQUENCE [LARGE SCALE GENOMIC DNA]</scope>
    <source>
        <strain evidence="1 2">DSM 28236</strain>
    </source>
</reference>
<comment type="caution">
    <text evidence="1">The sequence shown here is derived from an EMBL/GenBank/DDBJ whole genome shotgun (WGS) entry which is preliminary data.</text>
</comment>
<evidence type="ECO:0008006" key="3">
    <source>
        <dbReference type="Google" id="ProtNLM"/>
    </source>
</evidence>
<dbReference type="EMBL" id="JAFBER010000026">
    <property type="protein sequence ID" value="MBM7646668.1"/>
    <property type="molecule type" value="Genomic_DNA"/>
</dbReference>
<protein>
    <recommendedName>
        <fullName evidence="3">YppG-like protein</fullName>
    </recommendedName>
</protein>
<keyword evidence="2" id="KW-1185">Reference proteome</keyword>
<sequence>MYSYNPNPYGQQYPSMMSGGFPVQSQSSFPFSTQWPASFYNQQWPFYNQQSFPSGQYAPPYYNGQNGSFGNIPTAFGHVMNGIKILKQLSGMTSLFY</sequence>
<organism evidence="1 2">
    <name type="scientific">Scopulibacillus daqui</name>
    <dbReference type="NCBI Taxonomy" id="1469162"/>
    <lineage>
        <taxon>Bacteria</taxon>
        <taxon>Bacillati</taxon>
        <taxon>Bacillota</taxon>
        <taxon>Bacilli</taxon>
        <taxon>Bacillales</taxon>
        <taxon>Sporolactobacillaceae</taxon>
        <taxon>Scopulibacillus</taxon>
    </lineage>
</organism>
<dbReference type="Proteomes" id="UP000808914">
    <property type="component" value="Unassembled WGS sequence"/>
</dbReference>